<dbReference type="AlphaFoldDB" id="A0ABD3UEA8"/>
<evidence type="ECO:0000313" key="2">
    <source>
        <dbReference type="Proteomes" id="UP001634394"/>
    </source>
</evidence>
<proteinExistence type="predicted"/>
<dbReference type="PANTHER" id="PTHR16222">
    <property type="entry name" value="ADP-RIBOSYLGLYCOHYDROLASE"/>
    <property type="match status" value="1"/>
</dbReference>
<dbReference type="PANTHER" id="PTHR16222:SF34">
    <property type="entry name" value="ADP-RIBOSYLGLYCOHYDROLASE"/>
    <property type="match status" value="1"/>
</dbReference>
<dbReference type="InterPro" id="IPR005502">
    <property type="entry name" value="Ribosyl_crysJ1"/>
</dbReference>
<organism evidence="1 2">
    <name type="scientific">Sinanodonta woodiana</name>
    <name type="common">Chinese pond mussel</name>
    <name type="synonym">Anodonta woodiana</name>
    <dbReference type="NCBI Taxonomy" id="1069815"/>
    <lineage>
        <taxon>Eukaryota</taxon>
        <taxon>Metazoa</taxon>
        <taxon>Spiralia</taxon>
        <taxon>Lophotrochozoa</taxon>
        <taxon>Mollusca</taxon>
        <taxon>Bivalvia</taxon>
        <taxon>Autobranchia</taxon>
        <taxon>Heteroconchia</taxon>
        <taxon>Palaeoheterodonta</taxon>
        <taxon>Unionida</taxon>
        <taxon>Unionoidea</taxon>
        <taxon>Unionidae</taxon>
        <taxon>Unioninae</taxon>
        <taxon>Sinanodonta</taxon>
    </lineage>
</organism>
<gene>
    <name evidence="1" type="ORF">ACJMK2_018191</name>
</gene>
<name>A0ABD3UEA8_SINWO</name>
<evidence type="ECO:0008006" key="3">
    <source>
        <dbReference type="Google" id="ProtNLM"/>
    </source>
</evidence>
<dbReference type="Pfam" id="PF03747">
    <property type="entry name" value="ADP_ribosyl_GH"/>
    <property type="match status" value="1"/>
</dbReference>
<dbReference type="InterPro" id="IPR050792">
    <property type="entry name" value="ADP-ribosylglycohydrolase"/>
</dbReference>
<dbReference type="EMBL" id="JBJQND010000016">
    <property type="protein sequence ID" value="KAL3847271.1"/>
    <property type="molecule type" value="Genomic_DNA"/>
</dbReference>
<dbReference type="InterPro" id="IPR036705">
    <property type="entry name" value="Ribosyl_crysJ1_sf"/>
</dbReference>
<accession>A0ABD3UEA8</accession>
<evidence type="ECO:0000313" key="1">
    <source>
        <dbReference type="EMBL" id="KAL3847271.1"/>
    </source>
</evidence>
<dbReference type="SUPFAM" id="SSF101478">
    <property type="entry name" value="ADP-ribosylglycohydrolase"/>
    <property type="match status" value="1"/>
</dbReference>
<protein>
    <recommendedName>
        <fullName evidence="3">ADP-ribosylglycohydrolase</fullName>
    </recommendedName>
</protein>
<dbReference type="Proteomes" id="UP001634394">
    <property type="component" value="Unassembled WGS sequence"/>
</dbReference>
<keyword evidence="2" id="KW-1185">Reference proteome</keyword>
<comment type="caution">
    <text evidence="1">The sequence shown here is derived from an EMBL/GenBank/DDBJ whole genome shotgun (WGS) entry which is preliminary data.</text>
</comment>
<sequence>MMFGVGHPICRLFVECCIRCGRPLLSTKQLMQFWPRGKTLSGAGVVSFVTLLGRFFVADTPSVLQESKQYTGSIHFKGLSSTRQEESTEKTEISAMSEMLKKAKEGALWGAAIADALSMPVHWYYNPDDIKYDYNGWLTGYRAPNKHHPSSILTLSAVDGSGRSGWHEKCKPVIGSVILHDKLKYWTSGDRSTHYHQGMKSGDSTLNTIVALQIMKTIQRCDHNCQQPDREVRGEVLADYVKFMTTPGSHNDTYAESYHRSFFKDWSALPEPPTSPKDLLEFSEKRYITKSKGSPDSQLTVIGALVTAIPWILRNAHKKETECAKETVEFIKLTHPVPSLIPFVDLYARLLHAVLNGHDLRQEILKFLGHSELGGPQKRETILKLLEKAESHPKDSEPRLKACQSAIGMLGSACYIEGAMSSMLFIALEYADDFQGGVLANANCGGENCHRGSALGALLGASAVNKGQGLPQHLKDRLDSSKLDLINLSCNL</sequence>
<dbReference type="Gene3D" id="1.10.4080.10">
    <property type="entry name" value="ADP-ribosylation/Crystallin J1"/>
    <property type="match status" value="1"/>
</dbReference>
<reference evidence="1 2" key="1">
    <citation type="submission" date="2024-11" db="EMBL/GenBank/DDBJ databases">
        <title>Chromosome-level genome assembly of the freshwater bivalve Anodonta woodiana.</title>
        <authorList>
            <person name="Chen X."/>
        </authorList>
    </citation>
    <scope>NUCLEOTIDE SEQUENCE [LARGE SCALE GENOMIC DNA]</scope>
    <source>
        <strain evidence="1">MN2024</strain>
        <tissue evidence="1">Gills</tissue>
    </source>
</reference>